<dbReference type="Gene3D" id="1.10.287.130">
    <property type="match status" value="1"/>
</dbReference>
<dbReference type="InterPro" id="IPR003594">
    <property type="entry name" value="HATPase_dom"/>
</dbReference>
<dbReference type="SMART" id="SM00387">
    <property type="entry name" value="HATPase_c"/>
    <property type="match status" value="1"/>
</dbReference>
<evidence type="ECO:0000256" key="6">
    <source>
        <dbReference type="ARBA" id="ARBA00022679"/>
    </source>
</evidence>
<dbReference type="EC" id="2.7.13.3" evidence="3"/>
<dbReference type="PRINTS" id="PR00344">
    <property type="entry name" value="BCTRLSENSOR"/>
</dbReference>
<keyword evidence="6" id="KW-0808">Transferase</keyword>
<evidence type="ECO:0000256" key="4">
    <source>
        <dbReference type="ARBA" id="ARBA00022475"/>
    </source>
</evidence>
<evidence type="ECO:0000256" key="10">
    <source>
        <dbReference type="ARBA" id="ARBA00022840"/>
    </source>
</evidence>
<evidence type="ECO:0000256" key="15">
    <source>
        <dbReference type="SAM" id="Phobius"/>
    </source>
</evidence>
<keyword evidence="8" id="KW-0547">Nucleotide-binding</keyword>
<keyword evidence="7 15" id="KW-0812">Transmembrane</keyword>
<evidence type="ECO:0000256" key="7">
    <source>
        <dbReference type="ARBA" id="ARBA00022692"/>
    </source>
</evidence>
<keyword evidence="13 15" id="KW-0472">Membrane</keyword>
<dbReference type="Proteomes" id="UP000077875">
    <property type="component" value="Chromosome"/>
</dbReference>
<dbReference type="GO" id="GO:0000155">
    <property type="term" value="F:phosphorelay sensor kinase activity"/>
    <property type="evidence" value="ECO:0007669"/>
    <property type="project" value="InterPro"/>
</dbReference>
<dbReference type="InterPro" id="IPR003660">
    <property type="entry name" value="HAMP_dom"/>
</dbReference>
<feature type="domain" description="Histidine kinase" evidence="16">
    <location>
        <begin position="268"/>
        <end position="484"/>
    </location>
</feature>
<comment type="subcellular location">
    <subcellularLocation>
        <location evidence="2">Cell membrane</location>
        <topology evidence="2">Multi-pass membrane protein</topology>
    </subcellularLocation>
</comment>
<dbReference type="Pfam" id="PF00512">
    <property type="entry name" value="HisKA"/>
    <property type="match status" value="1"/>
</dbReference>
<dbReference type="InterPro" id="IPR004358">
    <property type="entry name" value="Sig_transdc_His_kin-like_C"/>
</dbReference>
<evidence type="ECO:0000256" key="12">
    <source>
        <dbReference type="ARBA" id="ARBA00023012"/>
    </source>
</evidence>
<keyword evidence="12" id="KW-0902">Two-component regulatory system</keyword>
<evidence type="ECO:0000256" key="1">
    <source>
        <dbReference type="ARBA" id="ARBA00000085"/>
    </source>
</evidence>
<dbReference type="STRING" id="376489.A5892_06930"/>
<feature type="region of interest" description="Disordered" evidence="14">
    <location>
        <begin position="490"/>
        <end position="511"/>
    </location>
</feature>
<dbReference type="PANTHER" id="PTHR45528">
    <property type="entry name" value="SENSOR HISTIDINE KINASE CPXA"/>
    <property type="match status" value="1"/>
</dbReference>
<keyword evidence="11 15" id="KW-1133">Transmembrane helix</keyword>
<dbReference type="EMBL" id="CP015243">
    <property type="protein sequence ID" value="ANF57230.1"/>
    <property type="molecule type" value="Genomic_DNA"/>
</dbReference>
<dbReference type="Pfam" id="PF02518">
    <property type="entry name" value="HATPase_c"/>
    <property type="match status" value="1"/>
</dbReference>
<evidence type="ECO:0000256" key="2">
    <source>
        <dbReference type="ARBA" id="ARBA00004651"/>
    </source>
</evidence>
<evidence type="ECO:0000256" key="11">
    <source>
        <dbReference type="ARBA" id="ARBA00022989"/>
    </source>
</evidence>
<evidence type="ECO:0000256" key="9">
    <source>
        <dbReference type="ARBA" id="ARBA00022777"/>
    </source>
</evidence>
<organism evidence="18 19">
    <name type="scientific">Halotalea alkalilenta</name>
    <dbReference type="NCBI Taxonomy" id="376489"/>
    <lineage>
        <taxon>Bacteria</taxon>
        <taxon>Pseudomonadati</taxon>
        <taxon>Pseudomonadota</taxon>
        <taxon>Gammaproteobacteria</taxon>
        <taxon>Oceanospirillales</taxon>
        <taxon>Halomonadaceae</taxon>
        <taxon>Halotalea</taxon>
    </lineage>
</organism>
<dbReference type="InterPro" id="IPR005467">
    <property type="entry name" value="His_kinase_dom"/>
</dbReference>
<dbReference type="InterPro" id="IPR003661">
    <property type="entry name" value="HisK_dim/P_dom"/>
</dbReference>
<evidence type="ECO:0000256" key="5">
    <source>
        <dbReference type="ARBA" id="ARBA00022553"/>
    </source>
</evidence>
<evidence type="ECO:0000256" key="14">
    <source>
        <dbReference type="SAM" id="MobiDB-lite"/>
    </source>
</evidence>
<keyword evidence="5" id="KW-0597">Phosphoprotein</keyword>
<keyword evidence="9 18" id="KW-0418">Kinase</keyword>
<sequence length="511" mass="57173">MKVAQSADSAKQSSTLPRHRGRSLLRLVLLGFAVAMLPVMVLIYQAGQAISELSALADSSARQAVDDTRRARALINLTSEMERAARQYEVLEEPQLLDVYRDRMARFEQLFDLQVARLGSLGLESPLRGLLAELREFPELERDQQQALLARFPAFAGGVDELGIVTNNLVDTRLEAMRERAGTIYSDLWLKLAVTLGLTLAAILFFTWRIIRPIRQLERRILSLGSHRRESVEEIKGPAELVALGRRLDWLGERLDELEAQKRTFLRHMSHELKTPLAAIREGTGLLADGVVGSLGKRQREIVLLIDDSSAELQTLIEQLLDYNLVQHNRTLTVTRFDVVTLIHEVIGKHRLAFESKGLSIDVPRRPVYWQADRIRTGRIIDNLISNVIAYGADNGSLWVRAWNDERMLYVEVANSGERISEQDRDHLFEPFYQGRIRRKGPLKGSGIGLSVAAESAAIQHGSLVLVDDAEEDVCFRLTLPMADAGQRTQPIEPAARAADEGIAQTTNSSG</sequence>
<comment type="catalytic activity">
    <reaction evidence="1">
        <text>ATP + protein L-histidine = ADP + protein N-phospho-L-histidine.</text>
        <dbReference type="EC" id="2.7.13.3"/>
    </reaction>
</comment>
<evidence type="ECO:0000259" key="16">
    <source>
        <dbReference type="PROSITE" id="PS50109"/>
    </source>
</evidence>
<dbReference type="KEGG" id="haa:A5892_06930"/>
<dbReference type="PROSITE" id="PS50885">
    <property type="entry name" value="HAMP"/>
    <property type="match status" value="1"/>
</dbReference>
<dbReference type="PROSITE" id="PS50109">
    <property type="entry name" value="HIS_KIN"/>
    <property type="match status" value="1"/>
</dbReference>
<keyword evidence="19" id="KW-1185">Reference proteome</keyword>
<dbReference type="SUPFAM" id="SSF47384">
    <property type="entry name" value="Homodimeric domain of signal transducing histidine kinase"/>
    <property type="match status" value="1"/>
</dbReference>
<name>A0A172YD98_9GAMM</name>
<dbReference type="Pfam" id="PF00672">
    <property type="entry name" value="HAMP"/>
    <property type="match status" value="1"/>
</dbReference>
<keyword evidence="4" id="KW-1003">Cell membrane</keyword>
<protein>
    <recommendedName>
        <fullName evidence="3">histidine kinase</fullName>
        <ecNumber evidence="3">2.7.13.3</ecNumber>
    </recommendedName>
</protein>
<dbReference type="Gene3D" id="3.30.565.10">
    <property type="entry name" value="Histidine kinase-like ATPase, C-terminal domain"/>
    <property type="match status" value="1"/>
</dbReference>
<dbReference type="SUPFAM" id="SSF55874">
    <property type="entry name" value="ATPase domain of HSP90 chaperone/DNA topoisomerase II/histidine kinase"/>
    <property type="match status" value="1"/>
</dbReference>
<keyword evidence="10" id="KW-0067">ATP-binding</keyword>
<evidence type="ECO:0000256" key="8">
    <source>
        <dbReference type="ARBA" id="ARBA00022741"/>
    </source>
</evidence>
<feature type="domain" description="HAMP" evidence="17">
    <location>
        <begin position="208"/>
        <end position="260"/>
    </location>
</feature>
<evidence type="ECO:0000313" key="18">
    <source>
        <dbReference type="EMBL" id="ANF57230.1"/>
    </source>
</evidence>
<feature type="transmembrane region" description="Helical" evidence="15">
    <location>
        <begin position="24"/>
        <end position="44"/>
    </location>
</feature>
<dbReference type="RefSeq" id="WP_064122186.1">
    <property type="nucleotide sequence ID" value="NZ_CP015243.1"/>
</dbReference>
<dbReference type="AlphaFoldDB" id="A0A172YD98"/>
<dbReference type="GO" id="GO:0005886">
    <property type="term" value="C:plasma membrane"/>
    <property type="evidence" value="ECO:0007669"/>
    <property type="project" value="UniProtKB-SubCell"/>
</dbReference>
<proteinExistence type="predicted"/>
<evidence type="ECO:0000313" key="19">
    <source>
        <dbReference type="Proteomes" id="UP000077875"/>
    </source>
</evidence>
<dbReference type="CDD" id="cd00082">
    <property type="entry name" value="HisKA"/>
    <property type="match status" value="1"/>
</dbReference>
<dbReference type="PANTHER" id="PTHR45528:SF1">
    <property type="entry name" value="SENSOR HISTIDINE KINASE CPXA"/>
    <property type="match status" value="1"/>
</dbReference>
<dbReference type="InterPro" id="IPR036890">
    <property type="entry name" value="HATPase_C_sf"/>
</dbReference>
<dbReference type="SMART" id="SM00388">
    <property type="entry name" value="HisKA"/>
    <property type="match status" value="1"/>
</dbReference>
<feature type="transmembrane region" description="Helical" evidence="15">
    <location>
        <begin position="188"/>
        <end position="211"/>
    </location>
</feature>
<dbReference type="InterPro" id="IPR050398">
    <property type="entry name" value="HssS/ArlS-like"/>
</dbReference>
<evidence type="ECO:0000259" key="17">
    <source>
        <dbReference type="PROSITE" id="PS50885"/>
    </source>
</evidence>
<accession>A0A172YD98</accession>
<dbReference type="InterPro" id="IPR036097">
    <property type="entry name" value="HisK_dim/P_sf"/>
</dbReference>
<dbReference type="GO" id="GO:0005524">
    <property type="term" value="F:ATP binding"/>
    <property type="evidence" value="ECO:0007669"/>
    <property type="project" value="UniProtKB-KW"/>
</dbReference>
<reference evidence="18 19" key="1">
    <citation type="submission" date="2016-04" db="EMBL/GenBank/DDBJ databases">
        <title>Complete Genome Sequence of Halotalea alkalilenta IHB B 13600.</title>
        <authorList>
            <person name="Swarnkar M.K."/>
            <person name="Sharma A."/>
            <person name="Kaushal K."/>
            <person name="Soni R."/>
            <person name="Rana S."/>
            <person name="Singh A.K."/>
            <person name="Gulati A."/>
        </authorList>
    </citation>
    <scope>NUCLEOTIDE SEQUENCE [LARGE SCALE GENOMIC DNA]</scope>
    <source>
        <strain evidence="18 19">IHB B 13600</strain>
    </source>
</reference>
<gene>
    <name evidence="18" type="ORF">A5892_06930</name>
</gene>
<evidence type="ECO:0000256" key="3">
    <source>
        <dbReference type="ARBA" id="ARBA00012438"/>
    </source>
</evidence>
<evidence type="ECO:0000256" key="13">
    <source>
        <dbReference type="ARBA" id="ARBA00023136"/>
    </source>
</evidence>